<dbReference type="AlphaFoldDB" id="A0A670HMP3"/>
<dbReference type="InterPro" id="IPR018490">
    <property type="entry name" value="cNMP-bd_dom_sf"/>
</dbReference>
<dbReference type="InterPro" id="IPR014710">
    <property type="entry name" value="RmlC-like_jellyroll"/>
</dbReference>
<dbReference type="Proteomes" id="UP000472272">
    <property type="component" value="Chromosome 1"/>
</dbReference>
<dbReference type="Gene3D" id="2.60.120.10">
    <property type="entry name" value="Jelly Rolls"/>
    <property type="match status" value="1"/>
</dbReference>
<keyword evidence="1" id="KW-0732">Signal</keyword>
<proteinExistence type="predicted"/>
<dbReference type="PROSITE" id="PS50042">
    <property type="entry name" value="CNMP_BINDING_3"/>
    <property type="match status" value="1"/>
</dbReference>
<protein>
    <recommendedName>
        <fullName evidence="2">Cyclic nucleotide-binding domain-containing protein</fullName>
    </recommendedName>
</protein>
<reference evidence="3" key="2">
    <citation type="submission" date="2025-08" db="UniProtKB">
        <authorList>
            <consortium name="Ensembl"/>
        </authorList>
    </citation>
    <scope>IDENTIFICATION</scope>
</reference>
<keyword evidence="4" id="KW-1185">Reference proteome</keyword>
<accession>A0A670HMP3</accession>
<name>A0A670HMP3_PODMU</name>
<evidence type="ECO:0000259" key="2">
    <source>
        <dbReference type="PROSITE" id="PS50042"/>
    </source>
</evidence>
<dbReference type="FunFam" id="2.60.120.10:FF:000067">
    <property type="entry name" value="Solute carrier family 9 member C1"/>
    <property type="match status" value="1"/>
</dbReference>
<feature type="chain" id="PRO_5025584336" description="Cyclic nucleotide-binding domain-containing protein" evidence="1">
    <location>
        <begin position="26"/>
        <end position="377"/>
    </location>
</feature>
<evidence type="ECO:0000313" key="4">
    <source>
        <dbReference type="Proteomes" id="UP000472272"/>
    </source>
</evidence>
<sequence>MINTIRIFRFIRVLRILRLFKLVIPRTIYLLDKQINRQLTFRYDIAKGYVQGEEDTNCLIGQIAGHERVYQEIHRILEMNKQEAMKELGRNLMRYTVIVTGVKTKQAVQTVLNTASETLKFMISGGIVDKTEGAELHKVILKIHTYLATLPSTIAPPTAQELLRNVIWLQNDKKQVEYIQRKAKILYYDYGDMICEEGELPQGIHLIVSGMIKVNDTFKEIRARLPVTSYTDYLVAGAIIGELNCLTKQEMEYGVTCETAVQTCFISIDDLLEAFDKFLEPPSLEYKIWLKLALDIALRTFKENLPNQDWNYKMCVQLSNIYLLDVPNHTKCDIFDGSMDEVILVHGTVLDCQLGQRYYAPFLLPKTCHQVRMFPSN</sequence>
<evidence type="ECO:0000313" key="3">
    <source>
        <dbReference type="Ensembl" id="ENSPMRP00000000908.1"/>
    </source>
</evidence>
<dbReference type="OMA" id="ILPKICH"/>
<dbReference type="SUPFAM" id="SSF51206">
    <property type="entry name" value="cAMP-binding domain-like"/>
    <property type="match status" value="1"/>
</dbReference>
<reference evidence="3" key="3">
    <citation type="submission" date="2025-09" db="UniProtKB">
        <authorList>
            <consortium name="Ensembl"/>
        </authorList>
    </citation>
    <scope>IDENTIFICATION</scope>
</reference>
<dbReference type="GeneTree" id="ENSGT00940000162055"/>
<feature type="domain" description="Cyclic nucleotide-binding" evidence="2">
    <location>
        <begin position="167"/>
        <end position="269"/>
    </location>
</feature>
<organism evidence="3 4">
    <name type="scientific">Podarcis muralis</name>
    <name type="common">Wall lizard</name>
    <name type="synonym">Lacerta muralis</name>
    <dbReference type="NCBI Taxonomy" id="64176"/>
    <lineage>
        <taxon>Eukaryota</taxon>
        <taxon>Metazoa</taxon>
        <taxon>Chordata</taxon>
        <taxon>Craniata</taxon>
        <taxon>Vertebrata</taxon>
        <taxon>Euteleostomi</taxon>
        <taxon>Lepidosauria</taxon>
        <taxon>Squamata</taxon>
        <taxon>Bifurcata</taxon>
        <taxon>Unidentata</taxon>
        <taxon>Episquamata</taxon>
        <taxon>Laterata</taxon>
        <taxon>Lacertibaenia</taxon>
        <taxon>Lacertidae</taxon>
        <taxon>Podarcis</taxon>
    </lineage>
</organism>
<dbReference type="Pfam" id="PF00027">
    <property type="entry name" value="cNMP_binding"/>
    <property type="match status" value="1"/>
</dbReference>
<dbReference type="InterPro" id="IPR000595">
    <property type="entry name" value="cNMP-bd_dom"/>
</dbReference>
<reference evidence="3 4" key="1">
    <citation type="journal article" date="2019" name="Proc. Natl. Acad. Sci. U.S.A.">
        <title>Regulatory changes in pterin and carotenoid genes underlie balanced color polymorphisms in the wall lizard.</title>
        <authorList>
            <person name="Andrade P."/>
            <person name="Pinho C."/>
            <person name="Perez I de Lanuza G."/>
            <person name="Afonso S."/>
            <person name="Brejcha J."/>
            <person name="Rubin C.J."/>
            <person name="Wallerman O."/>
            <person name="Pereira P."/>
            <person name="Sabatino S.J."/>
            <person name="Bellati A."/>
            <person name="Pellitteri-Rosa D."/>
            <person name="Bosakova Z."/>
            <person name="Bunikis I."/>
            <person name="Carretero M.A."/>
            <person name="Feiner N."/>
            <person name="Marsik P."/>
            <person name="Pauperio F."/>
            <person name="Salvi D."/>
            <person name="Soler L."/>
            <person name="While G.M."/>
            <person name="Uller T."/>
            <person name="Font E."/>
            <person name="Andersson L."/>
            <person name="Carneiro M."/>
        </authorList>
    </citation>
    <scope>NUCLEOTIDE SEQUENCE</scope>
</reference>
<evidence type="ECO:0000256" key="1">
    <source>
        <dbReference type="SAM" id="SignalP"/>
    </source>
</evidence>
<dbReference type="Ensembl" id="ENSPMRT00000000962.1">
    <property type="protein sequence ID" value="ENSPMRP00000000908.1"/>
    <property type="gene ID" value="ENSPMRG00000000663.1"/>
</dbReference>
<dbReference type="CDD" id="cd00038">
    <property type="entry name" value="CAP_ED"/>
    <property type="match status" value="1"/>
</dbReference>
<feature type="signal peptide" evidence="1">
    <location>
        <begin position="1"/>
        <end position="25"/>
    </location>
</feature>